<dbReference type="InterPro" id="IPR029058">
    <property type="entry name" value="AB_hydrolase_fold"/>
</dbReference>
<evidence type="ECO:0000259" key="11">
    <source>
        <dbReference type="Pfam" id="PF00561"/>
    </source>
</evidence>
<dbReference type="PANTHER" id="PTHR43798">
    <property type="entry name" value="MONOACYLGLYCEROL LIPASE"/>
    <property type="match status" value="1"/>
</dbReference>
<dbReference type="EC" id="3.4.11.5" evidence="4 10"/>
<evidence type="ECO:0000256" key="5">
    <source>
        <dbReference type="ARBA" id="ARBA00021843"/>
    </source>
</evidence>
<evidence type="ECO:0000313" key="13">
    <source>
        <dbReference type="Proteomes" id="UP000182089"/>
    </source>
</evidence>
<reference evidence="12 13" key="1">
    <citation type="submission" date="2016-10" db="EMBL/GenBank/DDBJ databases">
        <authorList>
            <person name="Varghese N."/>
            <person name="Submissions S."/>
        </authorList>
    </citation>
    <scope>NUCLEOTIDE SEQUENCE [LARGE SCALE GENOMIC DNA]</scope>
    <source>
        <strain evidence="12 13">WC1T17</strain>
    </source>
</reference>
<dbReference type="Pfam" id="PF00561">
    <property type="entry name" value="Abhydrolase_1"/>
    <property type="match status" value="1"/>
</dbReference>
<dbReference type="Proteomes" id="UP000182089">
    <property type="component" value="Unassembled WGS sequence"/>
</dbReference>
<evidence type="ECO:0000256" key="8">
    <source>
        <dbReference type="ARBA" id="ARBA00022801"/>
    </source>
</evidence>
<dbReference type="GO" id="GO:0004177">
    <property type="term" value="F:aminopeptidase activity"/>
    <property type="evidence" value="ECO:0007669"/>
    <property type="project" value="UniProtKB-KW"/>
</dbReference>
<evidence type="ECO:0000313" key="12">
    <source>
        <dbReference type="EMBL" id="SEM32754.1"/>
    </source>
</evidence>
<comment type="similarity">
    <text evidence="3 10">Belongs to the peptidase S33 family.</text>
</comment>
<keyword evidence="6 10" id="KW-0031">Aminopeptidase</keyword>
<dbReference type="InterPro" id="IPR050266">
    <property type="entry name" value="AB_hydrolase_sf"/>
</dbReference>
<dbReference type="SUPFAM" id="SSF53474">
    <property type="entry name" value="alpha/beta-Hydrolases"/>
    <property type="match status" value="1"/>
</dbReference>
<dbReference type="InterPro" id="IPR000073">
    <property type="entry name" value="AB_hydrolase_1"/>
</dbReference>
<evidence type="ECO:0000256" key="6">
    <source>
        <dbReference type="ARBA" id="ARBA00022438"/>
    </source>
</evidence>
<dbReference type="PANTHER" id="PTHR43798:SF27">
    <property type="entry name" value="HYDROLASE ALPHA_BETA HYDROLASE FOLD FAMILY"/>
    <property type="match status" value="1"/>
</dbReference>
<dbReference type="PRINTS" id="PR00793">
    <property type="entry name" value="PROAMNOPTASE"/>
</dbReference>
<feature type="domain" description="AB hydrolase-1" evidence="11">
    <location>
        <begin position="29"/>
        <end position="277"/>
    </location>
</feature>
<evidence type="ECO:0000256" key="1">
    <source>
        <dbReference type="ARBA" id="ARBA00001585"/>
    </source>
</evidence>
<comment type="subcellular location">
    <subcellularLocation>
        <location evidence="2">Cell envelope</location>
    </subcellularLocation>
</comment>
<accession>A0ABY1A918</accession>
<keyword evidence="7 10" id="KW-0645">Protease</keyword>
<dbReference type="InterPro" id="IPR005945">
    <property type="entry name" value="Pro_imino_pep"/>
</dbReference>
<evidence type="ECO:0000256" key="7">
    <source>
        <dbReference type="ARBA" id="ARBA00022670"/>
    </source>
</evidence>
<comment type="caution">
    <text evidence="12">The sequence shown here is derived from an EMBL/GenBank/DDBJ whole genome shotgun (WGS) entry which is preliminary data.</text>
</comment>
<evidence type="ECO:0000256" key="4">
    <source>
        <dbReference type="ARBA" id="ARBA00012568"/>
    </source>
</evidence>
<comment type="catalytic activity">
    <reaction evidence="1 10">
        <text>Release of N-terminal proline from a peptide.</text>
        <dbReference type="EC" id="3.4.11.5"/>
    </reaction>
</comment>
<proteinExistence type="inferred from homology"/>
<evidence type="ECO:0000256" key="3">
    <source>
        <dbReference type="ARBA" id="ARBA00010088"/>
    </source>
</evidence>
<evidence type="ECO:0000256" key="2">
    <source>
        <dbReference type="ARBA" id="ARBA00004196"/>
    </source>
</evidence>
<dbReference type="NCBIfam" id="NF045945">
    <property type="entry name" value="ProImpepLactob"/>
    <property type="match status" value="1"/>
</dbReference>
<dbReference type="NCBIfam" id="TIGR01250">
    <property type="entry name" value="pro_imino_pep_2"/>
    <property type="match status" value="1"/>
</dbReference>
<keyword evidence="8 10" id="KW-0378">Hydrolase</keyword>
<dbReference type="PIRSF" id="PIRSF005539">
    <property type="entry name" value="Pept_S33_TRI_F1"/>
    <property type="match status" value="1"/>
</dbReference>
<evidence type="ECO:0000256" key="9">
    <source>
        <dbReference type="ARBA" id="ARBA00029605"/>
    </source>
</evidence>
<evidence type="ECO:0000256" key="10">
    <source>
        <dbReference type="PIRNR" id="PIRNR005539"/>
    </source>
</evidence>
<organism evidence="12 13">
    <name type="scientific">Ligilactobacillus ruminis</name>
    <dbReference type="NCBI Taxonomy" id="1623"/>
    <lineage>
        <taxon>Bacteria</taxon>
        <taxon>Bacillati</taxon>
        <taxon>Bacillota</taxon>
        <taxon>Bacilli</taxon>
        <taxon>Lactobacillales</taxon>
        <taxon>Lactobacillaceae</taxon>
        <taxon>Ligilactobacillus</taxon>
    </lineage>
</organism>
<gene>
    <name evidence="12" type="ORF">SAMN05216431_101103</name>
</gene>
<protein>
    <recommendedName>
        <fullName evidence="5 10">Proline iminopeptidase</fullName>
        <shortName evidence="10">PIP</shortName>
        <ecNumber evidence="4 10">3.4.11.5</ecNumber>
    </recommendedName>
    <alternativeName>
        <fullName evidence="9 10">Prolyl aminopeptidase</fullName>
    </alternativeName>
</protein>
<comment type="function">
    <text evidence="10">Releases the N-terminal proline from various substrates.</text>
</comment>
<name>A0ABY1A918_9LACO</name>
<dbReference type="EMBL" id="FOCC01000001">
    <property type="protein sequence ID" value="SEM32754.1"/>
    <property type="molecule type" value="Genomic_DNA"/>
</dbReference>
<sequence>MLKSGYVPFGPYQTYYRIAGAEYLAQKVPLVLLHGGPGSTHNYFEVLDDLAQADQRALVMYDQLGCGQSSMPDKTPDVYNQQNWLAELVNLRQALGLKEIHLLGQSFGGMLTLMYMLTKPKGVKSIILASTLSSAKLWADELHRLIKFMPEAEQEAILTAEKQHDFQNPAYVAANEHFMRLHSADMTRPSLPKAVTRPKKTGTVAYLTGWGPNEYNPEGNLSGYEVTSRLAEITTPALITSGTDDLCTPLVAKTMYDHLPKARWELFAGCRHMSFVQEHDAYVTLLKEWLNQND</sequence>
<dbReference type="Gene3D" id="3.40.50.1820">
    <property type="entry name" value="alpha/beta hydrolase"/>
    <property type="match status" value="1"/>
</dbReference>
<dbReference type="InterPro" id="IPR002410">
    <property type="entry name" value="Peptidase_S33"/>
</dbReference>